<reference evidence="1 2" key="1">
    <citation type="submission" date="2018-06" db="EMBL/GenBank/DDBJ databases">
        <authorList>
            <consortium name="Pathogen Informatics"/>
            <person name="Doyle S."/>
        </authorList>
    </citation>
    <scope>NUCLEOTIDE SEQUENCE [LARGE SCALE GENOMIC DNA]</scope>
    <source>
        <strain evidence="1 2">NCTC13043</strain>
    </source>
</reference>
<dbReference type="EMBL" id="UGTP01000001">
    <property type="protein sequence ID" value="SUC12509.1"/>
    <property type="molecule type" value="Genomic_DNA"/>
</dbReference>
<proteinExistence type="predicted"/>
<name>A0A379F1I7_9BACT</name>
<sequence>MLLMAFFTNKQGKSFFFLIFALDIMKSQKDIRC</sequence>
<evidence type="ECO:0000313" key="1">
    <source>
        <dbReference type="EMBL" id="SUC12509.1"/>
    </source>
</evidence>
<organism evidence="1 2">
    <name type="scientific">Prevotella pallens</name>
    <dbReference type="NCBI Taxonomy" id="60133"/>
    <lineage>
        <taxon>Bacteria</taxon>
        <taxon>Pseudomonadati</taxon>
        <taxon>Bacteroidota</taxon>
        <taxon>Bacteroidia</taxon>
        <taxon>Bacteroidales</taxon>
        <taxon>Prevotellaceae</taxon>
        <taxon>Prevotella</taxon>
    </lineage>
</organism>
<evidence type="ECO:0000313" key="2">
    <source>
        <dbReference type="Proteomes" id="UP000254235"/>
    </source>
</evidence>
<dbReference type="AlphaFoldDB" id="A0A379F1I7"/>
<gene>
    <name evidence="1" type="ORF">NCTC13043_01114</name>
</gene>
<accession>A0A379F1I7</accession>
<protein>
    <submittedName>
        <fullName evidence="1">Uncharacterized protein</fullName>
    </submittedName>
</protein>
<dbReference type="Proteomes" id="UP000254235">
    <property type="component" value="Unassembled WGS sequence"/>
</dbReference>